<accession>A0ABV2BTX2</accession>
<dbReference type="InterPro" id="IPR036736">
    <property type="entry name" value="ACP-like_sf"/>
</dbReference>
<proteinExistence type="predicted"/>
<keyword evidence="1" id="KW-0596">Phosphopantetheine</keyword>
<keyword evidence="2" id="KW-0597">Phosphoprotein</keyword>
<feature type="domain" description="Carrier" evidence="3">
    <location>
        <begin position="3"/>
        <end position="80"/>
    </location>
</feature>
<comment type="caution">
    <text evidence="4">The sequence shown here is derived from an EMBL/GenBank/DDBJ whole genome shotgun (WGS) entry which is preliminary data.</text>
</comment>
<dbReference type="RefSeq" id="WP_353895976.1">
    <property type="nucleotide sequence ID" value="NZ_JBEVCJ010000009.1"/>
</dbReference>
<dbReference type="PANTHER" id="PTHR20863">
    <property type="entry name" value="ACYL CARRIER PROTEIN"/>
    <property type="match status" value="1"/>
</dbReference>
<dbReference type="PROSITE" id="PS50075">
    <property type="entry name" value="CARRIER"/>
    <property type="match status" value="1"/>
</dbReference>
<dbReference type="Proteomes" id="UP001548189">
    <property type="component" value="Unassembled WGS sequence"/>
</dbReference>
<dbReference type="Gene3D" id="1.10.1200.10">
    <property type="entry name" value="ACP-like"/>
    <property type="match status" value="1"/>
</dbReference>
<evidence type="ECO:0000313" key="4">
    <source>
        <dbReference type="EMBL" id="MET1255391.1"/>
    </source>
</evidence>
<sequence length="84" mass="9713">MVAINEKHIEELKELLTDVLDLEEEFSNTDHFMEDLGLSSLMGLEVMVAMEKEYGVKFKEEDIKNLTTVENVYKALVEKNANFE</sequence>
<reference evidence="4 5" key="1">
    <citation type="submission" date="2024-06" db="EMBL/GenBank/DDBJ databases">
        <authorList>
            <person name="Li F."/>
        </authorList>
    </citation>
    <scope>NUCLEOTIDE SEQUENCE [LARGE SCALE GENOMIC DNA]</scope>
    <source>
        <strain evidence="4 5">GXAS 311</strain>
    </source>
</reference>
<name>A0ABV2BTX2_9GAMM</name>
<organism evidence="4 5">
    <name type="scientific">Aliikangiella maris</name>
    <dbReference type="NCBI Taxonomy" id="3162458"/>
    <lineage>
        <taxon>Bacteria</taxon>
        <taxon>Pseudomonadati</taxon>
        <taxon>Pseudomonadota</taxon>
        <taxon>Gammaproteobacteria</taxon>
        <taxon>Oceanospirillales</taxon>
        <taxon>Pleioneaceae</taxon>
        <taxon>Aliikangiella</taxon>
    </lineage>
</organism>
<protein>
    <submittedName>
        <fullName evidence="4">Acyl carrier protein</fullName>
    </submittedName>
</protein>
<evidence type="ECO:0000313" key="5">
    <source>
        <dbReference type="Proteomes" id="UP001548189"/>
    </source>
</evidence>
<dbReference type="InterPro" id="IPR009081">
    <property type="entry name" value="PP-bd_ACP"/>
</dbReference>
<evidence type="ECO:0000256" key="1">
    <source>
        <dbReference type="ARBA" id="ARBA00022450"/>
    </source>
</evidence>
<dbReference type="SUPFAM" id="SSF47336">
    <property type="entry name" value="ACP-like"/>
    <property type="match status" value="1"/>
</dbReference>
<evidence type="ECO:0000259" key="3">
    <source>
        <dbReference type="PROSITE" id="PS50075"/>
    </source>
</evidence>
<keyword evidence="5" id="KW-1185">Reference proteome</keyword>
<dbReference type="PANTHER" id="PTHR20863:SF76">
    <property type="entry name" value="CARRIER DOMAIN-CONTAINING PROTEIN"/>
    <property type="match status" value="1"/>
</dbReference>
<evidence type="ECO:0000256" key="2">
    <source>
        <dbReference type="ARBA" id="ARBA00022553"/>
    </source>
</evidence>
<dbReference type="EMBL" id="JBEVCJ010000009">
    <property type="protein sequence ID" value="MET1255391.1"/>
    <property type="molecule type" value="Genomic_DNA"/>
</dbReference>
<gene>
    <name evidence="4" type="ORF">ABVT43_09660</name>
</gene>
<dbReference type="InterPro" id="IPR003231">
    <property type="entry name" value="ACP"/>
</dbReference>
<dbReference type="Pfam" id="PF00550">
    <property type="entry name" value="PP-binding"/>
    <property type="match status" value="1"/>
</dbReference>